<evidence type="ECO:0000256" key="1">
    <source>
        <dbReference type="SAM" id="MobiDB-lite"/>
    </source>
</evidence>
<evidence type="ECO:0000313" key="3">
    <source>
        <dbReference type="Proteomes" id="UP000027222"/>
    </source>
</evidence>
<gene>
    <name evidence="2" type="ORF">GALMADRAFT_716512</name>
</gene>
<dbReference type="AlphaFoldDB" id="A0A067TX40"/>
<feature type="region of interest" description="Disordered" evidence="1">
    <location>
        <begin position="68"/>
        <end position="113"/>
    </location>
</feature>
<dbReference type="HOGENOM" id="CLU_2133690_0_0_1"/>
<keyword evidence="3" id="KW-1185">Reference proteome</keyword>
<accession>A0A067TX40</accession>
<dbReference type="EMBL" id="KL142368">
    <property type="protein sequence ID" value="KDR84514.1"/>
    <property type="molecule type" value="Genomic_DNA"/>
</dbReference>
<proteinExistence type="predicted"/>
<organism evidence="2 3">
    <name type="scientific">Galerina marginata (strain CBS 339.88)</name>
    <dbReference type="NCBI Taxonomy" id="685588"/>
    <lineage>
        <taxon>Eukaryota</taxon>
        <taxon>Fungi</taxon>
        <taxon>Dikarya</taxon>
        <taxon>Basidiomycota</taxon>
        <taxon>Agaricomycotina</taxon>
        <taxon>Agaricomycetes</taxon>
        <taxon>Agaricomycetidae</taxon>
        <taxon>Agaricales</taxon>
        <taxon>Agaricineae</taxon>
        <taxon>Strophariaceae</taxon>
        <taxon>Galerina</taxon>
    </lineage>
</organism>
<evidence type="ECO:0000313" key="2">
    <source>
        <dbReference type="EMBL" id="KDR84514.1"/>
    </source>
</evidence>
<dbReference type="Proteomes" id="UP000027222">
    <property type="component" value="Unassembled WGS sequence"/>
</dbReference>
<name>A0A067TX40_GALM3</name>
<reference evidence="3" key="1">
    <citation type="journal article" date="2014" name="Proc. Natl. Acad. Sci. U.S.A.">
        <title>Extensive sampling of basidiomycete genomes demonstrates inadequacy of the white-rot/brown-rot paradigm for wood decay fungi.</title>
        <authorList>
            <person name="Riley R."/>
            <person name="Salamov A.A."/>
            <person name="Brown D.W."/>
            <person name="Nagy L.G."/>
            <person name="Floudas D."/>
            <person name="Held B.W."/>
            <person name="Levasseur A."/>
            <person name="Lombard V."/>
            <person name="Morin E."/>
            <person name="Otillar R."/>
            <person name="Lindquist E.A."/>
            <person name="Sun H."/>
            <person name="LaButti K.M."/>
            <person name="Schmutz J."/>
            <person name="Jabbour D."/>
            <person name="Luo H."/>
            <person name="Baker S.E."/>
            <person name="Pisabarro A.G."/>
            <person name="Walton J.D."/>
            <person name="Blanchette R.A."/>
            <person name="Henrissat B."/>
            <person name="Martin F."/>
            <person name="Cullen D."/>
            <person name="Hibbett D.S."/>
            <person name="Grigoriev I.V."/>
        </authorList>
    </citation>
    <scope>NUCLEOTIDE SEQUENCE [LARGE SCALE GENOMIC DNA]</scope>
    <source>
        <strain evidence="3">CBS 339.88</strain>
    </source>
</reference>
<protein>
    <submittedName>
        <fullName evidence="2">Uncharacterized protein</fullName>
    </submittedName>
</protein>
<sequence>MAPIQCKLSRSSKNSTLCLASVHILVSGESVAISSSEMWLERTIEVCGMTSSDLLSCLSEIHPSWPMHSGEFNPRRNNRPETRRLAPRRGPLTMGLPTTPSYCRRAVQRDKRH</sequence>